<keyword evidence="2" id="KW-0378">Hydrolase</keyword>
<dbReference type="EMBL" id="NCVA01000041">
    <property type="protein sequence ID" value="ORO81002.1"/>
    <property type="molecule type" value="Genomic_DNA"/>
</dbReference>
<accession>A0A1X1J6J0</accession>
<dbReference type="SUPFAM" id="SSF52540">
    <property type="entry name" value="P-loop containing nucleoside triphosphate hydrolases"/>
    <property type="match status" value="1"/>
</dbReference>
<dbReference type="InterPro" id="IPR027417">
    <property type="entry name" value="P-loop_NTPase"/>
</dbReference>
<proteinExistence type="predicted"/>
<gene>
    <name evidence="2" type="ORF">B7705_08950</name>
</gene>
<feature type="domain" description="Novel STAND NTPase 3" evidence="1">
    <location>
        <begin position="187"/>
        <end position="355"/>
    </location>
</feature>
<dbReference type="Gene3D" id="3.40.50.300">
    <property type="entry name" value="P-loop containing nucleotide triphosphate hydrolases"/>
    <property type="match status" value="1"/>
</dbReference>
<evidence type="ECO:0000259" key="1">
    <source>
        <dbReference type="Pfam" id="PF20720"/>
    </source>
</evidence>
<evidence type="ECO:0000313" key="2">
    <source>
        <dbReference type="EMBL" id="ORO81002.1"/>
    </source>
</evidence>
<dbReference type="InterPro" id="IPR049050">
    <property type="entry name" value="nSTAND3"/>
</dbReference>
<dbReference type="Proteomes" id="UP000193064">
    <property type="component" value="Unassembled WGS sequence"/>
</dbReference>
<organism evidence="2 3">
    <name type="scientific">Streptococcus oralis subsp. dentisani</name>
    <dbReference type="NCBI Taxonomy" id="1458253"/>
    <lineage>
        <taxon>Bacteria</taxon>
        <taxon>Bacillati</taxon>
        <taxon>Bacillota</taxon>
        <taxon>Bacilli</taxon>
        <taxon>Lactobacillales</taxon>
        <taxon>Streptococcaceae</taxon>
        <taxon>Streptococcus</taxon>
    </lineage>
</organism>
<dbReference type="GO" id="GO:0004519">
    <property type="term" value="F:endonuclease activity"/>
    <property type="evidence" value="ECO:0007669"/>
    <property type="project" value="UniProtKB-KW"/>
</dbReference>
<keyword evidence="2" id="KW-0540">Nuclease</keyword>
<dbReference type="RefSeq" id="WP_084949066.1">
    <property type="nucleotide sequence ID" value="NZ_NCVA01000041.1"/>
</dbReference>
<protein>
    <submittedName>
        <fullName evidence="2">Restriction endonuclease</fullName>
    </submittedName>
</protein>
<reference evidence="2 3" key="1">
    <citation type="journal article" date="2016" name="Eur. J. Clin. Microbiol. Infect. Dis.">
        <title>Whole genome sequencing as a tool for phylogenetic analysis of clinical strains of Mitis group streptococci.</title>
        <authorList>
            <person name="Rasmussen L.H."/>
            <person name="Dargis R."/>
            <person name="Hojholt K."/>
            <person name="Christensen J.J."/>
            <person name="Skovgaard O."/>
            <person name="Justesen U.S."/>
            <person name="Rosenvinge F.S."/>
            <person name="Moser C."/>
            <person name="Lukjancenko O."/>
            <person name="Rasmussen S."/>
            <person name="Nielsen X.C."/>
        </authorList>
    </citation>
    <scope>NUCLEOTIDE SEQUENCE [LARGE SCALE GENOMIC DNA]</scope>
    <source>
        <strain evidence="2 3">RH_13585_10</strain>
    </source>
</reference>
<sequence>MDIGIRADGMTTSDFENFAIEIVKKKFENKSLHGFKEGRDAGIDGIDDIKSPTLILQAKRWQVTKNKTTAVKHLKEEIDKIALTKEKYGWVTDFKYVIVTSMGLSPANLKEIRDYADEIIPNAIPTDDYIIYSSTLTTLSQQKEYRDVFMDYGLLEKDISIILKSDRLKSVEAESQEYFSDFDSKYFVETSFLGEAYHILQREHIVLIQGPAGIGKTTTCSMLGNLFLNNDDNEFDVIVRRVEDINEVLKLYHEVYRGSEDRNLFVVFDDFLGRNKFDVEERILQDIRKLYSASTYTNNLFICLNSRTQIVQDATSMNSEFQKLINEKFSEERKFIIDLSKYSDEERAHIFRKVFKRKAHYLENDDKKELVEKYNDLIGRDWTRIVQHRNYFPRLVELIANNFKDSNENFYDYVVYNLEHPNQLYNNLFNNLKDEEKYLLFSLLRFDSFPIKEEWLINSLHALKLNPIFDFKKSLKKLDGSWVTFKKESFDDDSMVDFFNPSIIDFLNDKLKEYPKITEEITENSIYLHQLCKGVDGYVWRELNESQNIFFSKLLDDWEYFKDKDDFIGEKILSIIYLNQFSKFKTDFEELLRIYDGRNNLNIYLNGWSDIISQIYFSDNKAMKRVFLSILDDKSVLDKLVNSPYLGSEELDAIVDAISEIIYEVSIADDDYQEGSLKEMYCYSVFRQKKIELLQDYLDSSSTLEKEDVDCTYDPDGFDLDWEVEEQISEFENRITEKLLGGGYEWDDISVENFDYSSLQYHLEEYLQWKYDSIFYEDEAYDRWRDSQLEERVTLESILNKPLL</sequence>
<dbReference type="AlphaFoldDB" id="A0A1X1J6J0"/>
<name>A0A1X1J6J0_STROR</name>
<keyword evidence="2" id="KW-0255">Endonuclease</keyword>
<dbReference type="Pfam" id="PF20720">
    <property type="entry name" value="nSTAND3"/>
    <property type="match status" value="1"/>
</dbReference>
<comment type="caution">
    <text evidence="2">The sequence shown here is derived from an EMBL/GenBank/DDBJ whole genome shotgun (WGS) entry which is preliminary data.</text>
</comment>
<evidence type="ECO:0000313" key="3">
    <source>
        <dbReference type="Proteomes" id="UP000193064"/>
    </source>
</evidence>